<accession>A0A7Y9K3D6</accession>
<dbReference type="Proteomes" id="UP000517753">
    <property type="component" value="Unassembled WGS sequence"/>
</dbReference>
<sequence length="55" mass="5969">MRVNSDQSIKKALTAHQRFGSWQAVREAAQARTQRPSANGQTRDRATTAGQSALG</sequence>
<reference evidence="2 3" key="1">
    <citation type="submission" date="2020-07" db="EMBL/GenBank/DDBJ databases">
        <authorList>
            <person name="Partida-Martinez L."/>
            <person name="Huntemann M."/>
            <person name="Clum A."/>
            <person name="Wang J."/>
            <person name="Palaniappan K."/>
            <person name="Ritter S."/>
            <person name="Chen I.-M."/>
            <person name="Stamatis D."/>
            <person name="Reddy T."/>
            <person name="O'Malley R."/>
            <person name="Daum C."/>
            <person name="Shapiro N."/>
            <person name="Ivanova N."/>
            <person name="Kyrpides N."/>
            <person name="Woyke T."/>
        </authorList>
    </citation>
    <scope>NUCLEOTIDE SEQUENCE [LARGE SCALE GENOMIC DNA]</scope>
    <source>
        <strain evidence="2 3">AS2.3</strain>
    </source>
</reference>
<feature type="region of interest" description="Disordered" evidence="1">
    <location>
        <begin position="24"/>
        <end position="55"/>
    </location>
</feature>
<keyword evidence="3" id="KW-1185">Reference proteome</keyword>
<evidence type="ECO:0000313" key="3">
    <source>
        <dbReference type="Proteomes" id="UP000517753"/>
    </source>
</evidence>
<evidence type="ECO:0000313" key="2">
    <source>
        <dbReference type="EMBL" id="NYD92001.1"/>
    </source>
</evidence>
<reference evidence="2 3" key="2">
    <citation type="submission" date="2020-08" db="EMBL/GenBank/DDBJ databases">
        <title>The Agave Microbiome: Exploring the role of microbial communities in plant adaptations to desert environments.</title>
        <authorList>
            <person name="Partida-Martinez L.P."/>
        </authorList>
    </citation>
    <scope>NUCLEOTIDE SEQUENCE [LARGE SCALE GENOMIC DNA]</scope>
    <source>
        <strain evidence="2 3">AS2.3</strain>
    </source>
</reference>
<dbReference type="EMBL" id="JACCBY010000008">
    <property type="protein sequence ID" value="NYD92001.1"/>
    <property type="molecule type" value="Genomic_DNA"/>
</dbReference>
<protein>
    <submittedName>
        <fullName evidence="2">Uncharacterized protein</fullName>
    </submittedName>
</protein>
<dbReference type="AlphaFoldDB" id="A0A7Y9K3D6"/>
<organism evidence="2 3">
    <name type="scientific">Sphingomonas melonis</name>
    <dbReference type="NCBI Taxonomy" id="152682"/>
    <lineage>
        <taxon>Bacteria</taxon>
        <taxon>Pseudomonadati</taxon>
        <taxon>Pseudomonadota</taxon>
        <taxon>Alphaproteobacteria</taxon>
        <taxon>Sphingomonadales</taxon>
        <taxon>Sphingomonadaceae</taxon>
        <taxon>Sphingomonas</taxon>
    </lineage>
</organism>
<gene>
    <name evidence="2" type="ORF">HD841_003821</name>
</gene>
<comment type="caution">
    <text evidence="2">The sequence shown here is derived from an EMBL/GenBank/DDBJ whole genome shotgun (WGS) entry which is preliminary data.</text>
</comment>
<dbReference type="RefSeq" id="WP_179510402.1">
    <property type="nucleotide sequence ID" value="NZ_JACCBY010000008.1"/>
</dbReference>
<proteinExistence type="predicted"/>
<feature type="compositionally biased region" description="Polar residues" evidence="1">
    <location>
        <begin position="31"/>
        <end position="41"/>
    </location>
</feature>
<name>A0A7Y9K3D6_9SPHN</name>
<evidence type="ECO:0000256" key="1">
    <source>
        <dbReference type="SAM" id="MobiDB-lite"/>
    </source>
</evidence>